<evidence type="ECO:0000313" key="3">
    <source>
        <dbReference type="Proteomes" id="UP001152607"/>
    </source>
</evidence>
<dbReference type="AlphaFoldDB" id="A0A9W4U6N1"/>
<accession>A0A9W4U6N1</accession>
<name>A0A9W4U6N1_9PLEO</name>
<dbReference type="Proteomes" id="UP001152607">
    <property type="component" value="Unassembled WGS sequence"/>
</dbReference>
<protein>
    <submittedName>
        <fullName evidence="2">Uncharacterized protein</fullName>
    </submittedName>
</protein>
<sequence>MDKSIAVATPHVHTNRQVTRPLPLINSSADRSNRHLDASLIHISHAYPHKLFPPAKHPSYLSTTLPPHSLRTQSYHPLGSIHPSIN</sequence>
<dbReference type="EMBL" id="CAOQHR010000001">
    <property type="protein sequence ID" value="CAI6282343.1"/>
    <property type="molecule type" value="Genomic_DNA"/>
</dbReference>
<reference evidence="2" key="1">
    <citation type="submission" date="2023-01" db="EMBL/GenBank/DDBJ databases">
        <authorList>
            <person name="Van Ghelder C."/>
            <person name="Rancurel C."/>
        </authorList>
    </citation>
    <scope>NUCLEOTIDE SEQUENCE</scope>
    <source>
        <strain evidence="2">CNCM I-4278</strain>
    </source>
</reference>
<keyword evidence="3" id="KW-1185">Reference proteome</keyword>
<organism evidence="2 3">
    <name type="scientific">Periconia digitata</name>
    <dbReference type="NCBI Taxonomy" id="1303443"/>
    <lineage>
        <taxon>Eukaryota</taxon>
        <taxon>Fungi</taxon>
        <taxon>Dikarya</taxon>
        <taxon>Ascomycota</taxon>
        <taxon>Pezizomycotina</taxon>
        <taxon>Dothideomycetes</taxon>
        <taxon>Pleosporomycetidae</taxon>
        <taxon>Pleosporales</taxon>
        <taxon>Massarineae</taxon>
        <taxon>Periconiaceae</taxon>
        <taxon>Periconia</taxon>
    </lineage>
</organism>
<proteinExistence type="predicted"/>
<evidence type="ECO:0000256" key="1">
    <source>
        <dbReference type="SAM" id="MobiDB-lite"/>
    </source>
</evidence>
<gene>
    <name evidence="2" type="ORF">PDIGIT_LOCUS2162</name>
</gene>
<feature type="region of interest" description="Disordered" evidence="1">
    <location>
        <begin position="1"/>
        <end position="26"/>
    </location>
</feature>
<comment type="caution">
    <text evidence="2">The sequence shown here is derived from an EMBL/GenBank/DDBJ whole genome shotgun (WGS) entry which is preliminary data.</text>
</comment>
<evidence type="ECO:0000313" key="2">
    <source>
        <dbReference type="EMBL" id="CAI6282343.1"/>
    </source>
</evidence>